<keyword evidence="3" id="KW-0547">Nucleotide-binding</keyword>
<dbReference type="PANTHER" id="PTHR45992">
    <property type="entry name" value="EUKARYOTIC ELONGATION FACTOR 2 KINASE-RELATED"/>
    <property type="match status" value="1"/>
</dbReference>
<accession>A0A0D0B037</accession>
<dbReference type="SUPFAM" id="SSF56112">
    <property type="entry name" value="Protein kinase-like (PK-like)"/>
    <property type="match status" value="1"/>
</dbReference>
<keyword evidence="9" id="KW-1185">Reference proteome</keyword>
<dbReference type="InterPro" id="IPR011009">
    <property type="entry name" value="Kinase-like_dom_sf"/>
</dbReference>
<keyword evidence="4" id="KW-0418">Kinase</keyword>
<keyword evidence="1" id="KW-0723">Serine/threonine-protein kinase</keyword>
<name>A0A0D0B037_9AGAR</name>
<dbReference type="PROSITE" id="PS51158">
    <property type="entry name" value="ALPHA_KINASE"/>
    <property type="match status" value="1"/>
</dbReference>
<dbReference type="InterPro" id="IPR004166">
    <property type="entry name" value="a-kinase_dom"/>
</dbReference>
<dbReference type="CDD" id="cd04515">
    <property type="entry name" value="Alpha_kinase"/>
    <property type="match status" value="1"/>
</dbReference>
<feature type="domain" description="Alpha-type protein kinase" evidence="7">
    <location>
        <begin position="62"/>
        <end position="352"/>
    </location>
</feature>
<keyword evidence="5" id="KW-0067">ATP-binding</keyword>
<evidence type="ECO:0000256" key="1">
    <source>
        <dbReference type="ARBA" id="ARBA00022527"/>
    </source>
</evidence>
<dbReference type="SMART" id="SM00811">
    <property type="entry name" value="Alpha_kinase"/>
    <property type="match status" value="1"/>
</dbReference>
<dbReference type="Gene3D" id="3.20.200.10">
    <property type="entry name" value="MHCK/EF2 kinase"/>
    <property type="match status" value="1"/>
</dbReference>
<protein>
    <recommendedName>
        <fullName evidence="7">Alpha-type protein kinase domain-containing protein</fullName>
    </recommendedName>
</protein>
<evidence type="ECO:0000256" key="2">
    <source>
        <dbReference type="ARBA" id="ARBA00022679"/>
    </source>
</evidence>
<dbReference type="GO" id="GO:0004674">
    <property type="term" value="F:protein serine/threonine kinase activity"/>
    <property type="evidence" value="ECO:0007669"/>
    <property type="project" value="UniProtKB-KW"/>
</dbReference>
<dbReference type="HOGENOM" id="CLU_713821_0_0_1"/>
<dbReference type="InterPro" id="IPR051852">
    <property type="entry name" value="Alpha-type_PK"/>
</dbReference>
<dbReference type="EMBL" id="KN834798">
    <property type="protein sequence ID" value="KIK56380.1"/>
    <property type="molecule type" value="Genomic_DNA"/>
</dbReference>
<feature type="region of interest" description="Disordered" evidence="6">
    <location>
        <begin position="350"/>
        <end position="387"/>
    </location>
</feature>
<proteinExistence type="predicted"/>
<evidence type="ECO:0000313" key="9">
    <source>
        <dbReference type="Proteomes" id="UP000053593"/>
    </source>
</evidence>
<evidence type="ECO:0000259" key="7">
    <source>
        <dbReference type="PROSITE" id="PS51158"/>
    </source>
</evidence>
<dbReference type="OrthoDB" id="2915404at2759"/>
<evidence type="ECO:0000256" key="3">
    <source>
        <dbReference type="ARBA" id="ARBA00022741"/>
    </source>
</evidence>
<keyword evidence="2" id="KW-0808">Transferase</keyword>
<reference evidence="8 9" key="1">
    <citation type="submission" date="2014-04" db="EMBL/GenBank/DDBJ databases">
        <title>Evolutionary Origins and Diversification of the Mycorrhizal Mutualists.</title>
        <authorList>
            <consortium name="DOE Joint Genome Institute"/>
            <consortium name="Mycorrhizal Genomics Consortium"/>
            <person name="Kohler A."/>
            <person name="Kuo A."/>
            <person name="Nagy L.G."/>
            <person name="Floudas D."/>
            <person name="Copeland A."/>
            <person name="Barry K.W."/>
            <person name="Cichocki N."/>
            <person name="Veneault-Fourrey C."/>
            <person name="LaButti K."/>
            <person name="Lindquist E.A."/>
            <person name="Lipzen A."/>
            <person name="Lundell T."/>
            <person name="Morin E."/>
            <person name="Murat C."/>
            <person name="Riley R."/>
            <person name="Ohm R."/>
            <person name="Sun H."/>
            <person name="Tunlid A."/>
            <person name="Henrissat B."/>
            <person name="Grigoriev I.V."/>
            <person name="Hibbett D.S."/>
            <person name="Martin F."/>
        </authorList>
    </citation>
    <scope>NUCLEOTIDE SEQUENCE [LARGE SCALE GENOMIC DNA]</scope>
    <source>
        <strain evidence="8 9">FD-317 M1</strain>
    </source>
</reference>
<gene>
    <name evidence="8" type="ORF">GYMLUDRAFT_247888</name>
</gene>
<evidence type="ECO:0000256" key="5">
    <source>
        <dbReference type="ARBA" id="ARBA00022840"/>
    </source>
</evidence>
<dbReference type="AlphaFoldDB" id="A0A0D0B037"/>
<sequence length="387" mass="43584">MSTSKIQQIKDREQGLRGSEYWYTIHWAIEFTQKPAKFSVNLGSFATPFKGNIYMEEIKKELLEQANKKWNQNEVHDYLVAAPENLDQIDFSTHSLSKVQFERIDIELDAQYQMTLRLDNDAEMLSGRLDDRPFAYGGMKVVYNLQIQQEEFVAKRYFKLTDNDSDSNSIDEEKVKQNYRLISLDAGRLAQCKTSLHASNNTDIIISKHFLLREVGSMPSRASGIKLPDDSLGPDEGITWLVEPKRPSTFFKFTGTLSHARTHIGGLTSETVHAFAHFVYEFTNRQLVVADLQGTQISADGKNMLVLFDPMTHTVNGQVLSGSGDHGTEGIVTFERDHKCGPVCEAMGLAAGQEDEEEMESSVPPPDSYPKPKHGGQGYDPVHNLNE</sequence>
<evidence type="ECO:0000313" key="8">
    <source>
        <dbReference type="EMBL" id="KIK56380.1"/>
    </source>
</evidence>
<organism evidence="8 9">
    <name type="scientific">Collybiopsis luxurians FD-317 M1</name>
    <dbReference type="NCBI Taxonomy" id="944289"/>
    <lineage>
        <taxon>Eukaryota</taxon>
        <taxon>Fungi</taxon>
        <taxon>Dikarya</taxon>
        <taxon>Basidiomycota</taxon>
        <taxon>Agaricomycotina</taxon>
        <taxon>Agaricomycetes</taxon>
        <taxon>Agaricomycetidae</taxon>
        <taxon>Agaricales</taxon>
        <taxon>Marasmiineae</taxon>
        <taxon>Omphalotaceae</taxon>
        <taxon>Collybiopsis</taxon>
        <taxon>Collybiopsis luxurians</taxon>
    </lineage>
</organism>
<evidence type="ECO:0000256" key="6">
    <source>
        <dbReference type="SAM" id="MobiDB-lite"/>
    </source>
</evidence>
<evidence type="ECO:0000256" key="4">
    <source>
        <dbReference type="ARBA" id="ARBA00022777"/>
    </source>
</evidence>
<dbReference type="Pfam" id="PF02816">
    <property type="entry name" value="Alpha_kinase"/>
    <property type="match status" value="1"/>
</dbReference>
<dbReference type="Proteomes" id="UP000053593">
    <property type="component" value="Unassembled WGS sequence"/>
</dbReference>
<dbReference type="GO" id="GO:0005524">
    <property type="term" value="F:ATP binding"/>
    <property type="evidence" value="ECO:0007669"/>
    <property type="project" value="UniProtKB-KW"/>
</dbReference>